<dbReference type="NCBIfam" id="TIGR01956">
    <property type="entry name" value="NusG_myco"/>
    <property type="match status" value="1"/>
</dbReference>
<dbReference type="Proteomes" id="UP000254792">
    <property type="component" value="Chromosome"/>
</dbReference>
<dbReference type="InterPro" id="IPR036735">
    <property type="entry name" value="NGN_dom_sf"/>
</dbReference>
<dbReference type="InterPro" id="IPR008991">
    <property type="entry name" value="Translation_prot_SH3-like_sf"/>
</dbReference>
<dbReference type="HAMAP" id="MF_00948">
    <property type="entry name" value="NusG"/>
    <property type="match status" value="1"/>
</dbReference>
<dbReference type="EMBL" id="CP031376">
    <property type="protein sequence ID" value="AXK50711.1"/>
    <property type="molecule type" value="Genomic_DNA"/>
</dbReference>
<dbReference type="OrthoDB" id="9809075at2"/>
<dbReference type="Pfam" id="PF02357">
    <property type="entry name" value="NusG"/>
    <property type="match status" value="1"/>
</dbReference>
<feature type="domain" description="NusG-like N-terminal" evidence="8">
    <location>
        <begin position="18"/>
        <end position="126"/>
    </location>
</feature>
<dbReference type="Pfam" id="PF00467">
    <property type="entry name" value="KOW"/>
    <property type="match status" value="1"/>
</dbReference>
<organism evidence="10 11">
    <name type="scientific">Spiroplasma alleghenense</name>
    <dbReference type="NCBI Taxonomy" id="216931"/>
    <lineage>
        <taxon>Bacteria</taxon>
        <taxon>Bacillati</taxon>
        <taxon>Mycoplasmatota</taxon>
        <taxon>Mollicutes</taxon>
        <taxon>Entomoplasmatales</taxon>
        <taxon>Spiroplasmataceae</taxon>
        <taxon>Spiroplasma</taxon>
    </lineage>
</organism>
<dbReference type="InterPro" id="IPR005824">
    <property type="entry name" value="KOW"/>
</dbReference>
<accession>A0A345Z282</accession>
<evidence type="ECO:0000256" key="6">
    <source>
        <dbReference type="NCBIfam" id="TIGR01956"/>
    </source>
</evidence>
<sequence length="206" mass="22981">MTDTDILENLEDELSLYKGQWFVINCNSGHEERVKSDLLQKIETNSLQNLIFDIRISKTPVASKTGKKLEKNKFPGYIFINMEMTDAAWFTVRNTPGVTGFIGSSGKGAKPLPLTFMEVAKMLAPEPEESKKSVSGTGPKKEKKVYVASFKVKDIVLIKEGPFNGREGQVVEMDPDKGVAIVNIEMFGRHTPTEVSYENAELAYKL</sequence>
<keyword evidence="11" id="KW-1185">Reference proteome</keyword>
<proteinExistence type="inferred from homology"/>
<dbReference type="SMART" id="SM00738">
    <property type="entry name" value="NGN"/>
    <property type="match status" value="1"/>
</dbReference>
<keyword evidence="2 5" id="KW-0889">Transcription antitermination</keyword>
<dbReference type="KEGG" id="salx:SALLE_v1c00350"/>
<dbReference type="Gene3D" id="3.30.70.940">
    <property type="entry name" value="NusG, N-terminal domain"/>
    <property type="match status" value="1"/>
</dbReference>
<dbReference type="InterPro" id="IPR010216">
    <property type="entry name" value="Transcrpt_antiterm_NusG_myco"/>
</dbReference>
<dbReference type="AlphaFoldDB" id="A0A345Z282"/>
<evidence type="ECO:0000256" key="5">
    <source>
        <dbReference type="HAMAP-Rule" id="MF_00948"/>
    </source>
</evidence>
<dbReference type="RefSeq" id="WP_115557642.1">
    <property type="nucleotide sequence ID" value="NZ_CP031376.1"/>
</dbReference>
<gene>
    <name evidence="5 10" type="primary">nusG</name>
    <name evidence="10" type="ORF">SALLE_v1c00350</name>
</gene>
<dbReference type="InterPro" id="IPR006645">
    <property type="entry name" value="NGN-like_dom"/>
</dbReference>
<dbReference type="SUPFAM" id="SSF50104">
    <property type="entry name" value="Translation proteins SH3-like domain"/>
    <property type="match status" value="1"/>
</dbReference>
<reference evidence="10 11" key="1">
    <citation type="submission" date="2018-07" db="EMBL/GenBank/DDBJ databases">
        <title>Complete genome sequence of Spiroplasma alleghenense PLHS-1 (ATCC 51752).</title>
        <authorList>
            <person name="Chou L."/>
            <person name="Lee T.-Y."/>
            <person name="Tsai Y.-M."/>
            <person name="Kuo C.-H."/>
        </authorList>
    </citation>
    <scope>NUCLEOTIDE SEQUENCE [LARGE SCALE GENOMIC DNA]</scope>
    <source>
        <strain evidence="10 11">PLHS-1</strain>
    </source>
</reference>
<protein>
    <recommendedName>
        <fullName evidence="5 6">Transcription termination/antitermination protein NusG</fullName>
    </recommendedName>
</protein>
<keyword evidence="3 5" id="KW-0805">Transcription regulation</keyword>
<evidence type="ECO:0000259" key="8">
    <source>
        <dbReference type="SMART" id="SM00738"/>
    </source>
</evidence>
<evidence type="ECO:0000259" key="9">
    <source>
        <dbReference type="SMART" id="SM00739"/>
    </source>
</evidence>
<evidence type="ECO:0000313" key="11">
    <source>
        <dbReference type="Proteomes" id="UP000254792"/>
    </source>
</evidence>
<dbReference type="InterPro" id="IPR043425">
    <property type="entry name" value="NusG-like"/>
</dbReference>
<dbReference type="GO" id="GO:0032784">
    <property type="term" value="P:regulation of DNA-templated transcription elongation"/>
    <property type="evidence" value="ECO:0007669"/>
    <property type="project" value="InterPro"/>
</dbReference>
<dbReference type="CDD" id="cd06091">
    <property type="entry name" value="KOW_NusG"/>
    <property type="match status" value="1"/>
</dbReference>
<dbReference type="GO" id="GO:0005829">
    <property type="term" value="C:cytosol"/>
    <property type="evidence" value="ECO:0007669"/>
    <property type="project" value="TreeGrafter"/>
</dbReference>
<dbReference type="SMART" id="SM00739">
    <property type="entry name" value="KOW"/>
    <property type="match status" value="1"/>
</dbReference>
<dbReference type="PANTHER" id="PTHR30265:SF2">
    <property type="entry name" value="TRANSCRIPTION TERMINATION_ANTITERMINATION PROTEIN NUSG"/>
    <property type="match status" value="1"/>
</dbReference>
<feature type="domain" description="KOW" evidence="9">
    <location>
        <begin position="149"/>
        <end position="176"/>
    </location>
</feature>
<evidence type="ECO:0000256" key="2">
    <source>
        <dbReference type="ARBA" id="ARBA00022814"/>
    </source>
</evidence>
<evidence type="ECO:0000256" key="1">
    <source>
        <dbReference type="ARBA" id="ARBA00022472"/>
    </source>
</evidence>
<dbReference type="GO" id="GO:0006353">
    <property type="term" value="P:DNA-templated transcription termination"/>
    <property type="evidence" value="ECO:0007669"/>
    <property type="project" value="UniProtKB-UniRule"/>
</dbReference>
<keyword evidence="4 5" id="KW-0804">Transcription</keyword>
<dbReference type="InterPro" id="IPR001062">
    <property type="entry name" value="Transcrpt_antiterm_NusG"/>
</dbReference>
<dbReference type="GO" id="GO:0006354">
    <property type="term" value="P:DNA-templated transcription elongation"/>
    <property type="evidence" value="ECO:0007669"/>
    <property type="project" value="UniProtKB-UniRule"/>
</dbReference>
<comment type="similarity">
    <text evidence="5 7">Belongs to the NusG family.</text>
</comment>
<dbReference type="PRINTS" id="PR00338">
    <property type="entry name" value="NUSGTNSCPFCT"/>
</dbReference>
<dbReference type="CDD" id="cd09891">
    <property type="entry name" value="NGN_Bact_1"/>
    <property type="match status" value="1"/>
</dbReference>
<keyword evidence="1 5" id="KW-0806">Transcription termination</keyword>
<name>A0A345Z282_9MOLU</name>
<dbReference type="InterPro" id="IPR014722">
    <property type="entry name" value="Rib_uL2_dom2"/>
</dbReference>
<evidence type="ECO:0000256" key="7">
    <source>
        <dbReference type="RuleBase" id="RU000538"/>
    </source>
</evidence>
<comment type="function">
    <text evidence="5 7">Participates in transcription elongation, termination and antitermination.</text>
</comment>
<dbReference type="InterPro" id="IPR047050">
    <property type="entry name" value="NGN"/>
</dbReference>
<evidence type="ECO:0000256" key="3">
    <source>
        <dbReference type="ARBA" id="ARBA00023015"/>
    </source>
</evidence>
<dbReference type="PANTHER" id="PTHR30265">
    <property type="entry name" value="RHO-INTERACTING TRANSCRIPTION TERMINATION FACTOR NUSG"/>
    <property type="match status" value="1"/>
</dbReference>
<dbReference type="Gene3D" id="2.30.30.30">
    <property type="match status" value="1"/>
</dbReference>
<dbReference type="SUPFAM" id="SSF82679">
    <property type="entry name" value="N-utilization substance G protein NusG, N-terminal domain"/>
    <property type="match status" value="1"/>
</dbReference>
<evidence type="ECO:0000313" key="10">
    <source>
        <dbReference type="EMBL" id="AXK50711.1"/>
    </source>
</evidence>
<dbReference type="GO" id="GO:0031564">
    <property type="term" value="P:transcription antitermination"/>
    <property type="evidence" value="ECO:0007669"/>
    <property type="project" value="UniProtKB-UniRule"/>
</dbReference>
<evidence type="ECO:0000256" key="4">
    <source>
        <dbReference type="ARBA" id="ARBA00023163"/>
    </source>
</evidence>